<proteinExistence type="predicted"/>
<organism evidence="8 9">
    <name type="scientific">Botryosphaeria dothidea</name>
    <dbReference type="NCBI Taxonomy" id="55169"/>
    <lineage>
        <taxon>Eukaryota</taxon>
        <taxon>Fungi</taxon>
        <taxon>Dikarya</taxon>
        <taxon>Ascomycota</taxon>
        <taxon>Pezizomycotina</taxon>
        <taxon>Dothideomycetes</taxon>
        <taxon>Dothideomycetes incertae sedis</taxon>
        <taxon>Botryosphaeriales</taxon>
        <taxon>Botryosphaeriaceae</taxon>
        <taxon>Botryosphaeria</taxon>
    </lineage>
</organism>
<feature type="region of interest" description="Disordered" evidence="5">
    <location>
        <begin position="330"/>
        <end position="372"/>
    </location>
</feature>
<accession>A0A8H4N297</accession>
<feature type="transmembrane region" description="Helical" evidence="6">
    <location>
        <begin position="91"/>
        <end position="109"/>
    </location>
</feature>
<gene>
    <name evidence="8" type="ORF">GTA08_BOTSDO08616</name>
</gene>
<feature type="domain" description="G-protein coupled receptors family 2 profile 2" evidence="7">
    <location>
        <begin position="9"/>
        <end position="196"/>
    </location>
</feature>
<dbReference type="GO" id="GO:0004930">
    <property type="term" value="F:G protein-coupled receptor activity"/>
    <property type="evidence" value="ECO:0007669"/>
    <property type="project" value="TreeGrafter"/>
</dbReference>
<feature type="compositionally biased region" description="Basic and acidic residues" evidence="5">
    <location>
        <begin position="503"/>
        <end position="512"/>
    </location>
</feature>
<feature type="transmembrane region" description="Helical" evidence="6">
    <location>
        <begin position="44"/>
        <end position="65"/>
    </location>
</feature>
<evidence type="ECO:0000313" key="9">
    <source>
        <dbReference type="Proteomes" id="UP000572817"/>
    </source>
</evidence>
<dbReference type="AlphaFoldDB" id="A0A8H4N297"/>
<dbReference type="SUPFAM" id="SSF81321">
    <property type="entry name" value="Family A G protein-coupled receptor-like"/>
    <property type="match status" value="1"/>
</dbReference>
<protein>
    <submittedName>
        <fullName evidence="8">G-protein coupled receptor protein</fullName>
    </submittedName>
</protein>
<sequence>MADEDFRTHEKIARATSIVSIACTIFVIATFAAFPYFRKPINRLIIYASVGNILCNFATIINVSAIPSFGGSIESCRFQGFFMQTFTPADSMWTLSMAMNVYLTFFRKYDAKDLRSLEMRYVAINYGLFLLPALVYLIMDLSPMHPNIYGGAGLWCWVTSKHEWLRFAFFYIPVWVVILLTVGIYIRTGREIFRQRASLRGRNGTRRGSSEPPIPLLETGNPFTANIQNRIQRVTEIEVVCEDVSTGDNDSMNIEQCKSEHNSQYQPRNSFSSTNELSPPPQAHTNQQEVPHCVYTGQKNTCNSCCNSAIWPFSNNKQTERDMNRYYATASITAGTPPSDGPDTRFANMDRIESGRSSPGQQQQQRDSDPHKLHTQYGVANDAAWGYAKVGFLFFIALFIVWIPATANRVWSVFHEGQSNAGFVITCAAVVPTQGFWNCMIYVATSRSQCRDAWRDTKRAVARAAKTFFRRSRVRVQNSSRLPSPPPTAMEVLRKGRSGATIRELEQPQDRR</sequence>
<reference evidence="8" key="1">
    <citation type="submission" date="2020-04" db="EMBL/GenBank/DDBJ databases">
        <title>Genome Assembly and Annotation of Botryosphaeria dothidea sdau 11-99, a Latent Pathogen of Apple Fruit Ring Rot in China.</title>
        <authorList>
            <person name="Yu C."/>
            <person name="Diao Y."/>
            <person name="Lu Q."/>
            <person name="Zhao J."/>
            <person name="Cui S."/>
            <person name="Peng C."/>
            <person name="He B."/>
            <person name="Liu H."/>
        </authorList>
    </citation>
    <scope>NUCLEOTIDE SEQUENCE [LARGE SCALE GENOMIC DNA]</scope>
    <source>
        <strain evidence="8">Sdau11-99</strain>
    </source>
</reference>
<feature type="region of interest" description="Disordered" evidence="5">
    <location>
        <begin position="201"/>
        <end position="221"/>
    </location>
</feature>
<dbReference type="GO" id="GO:0005886">
    <property type="term" value="C:plasma membrane"/>
    <property type="evidence" value="ECO:0007669"/>
    <property type="project" value="TreeGrafter"/>
</dbReference>
<feature type="compositionally biased region" description="Low complexity" evidence="5">
    <location>
        <begin position="355"/>
        <end position="365"/>
    </location>
</feature>
<evidence type="ECO:0000313" key="8">
    <source>
        <dbReference type="EMBL" id="KAF4303416.1"/>
    </source>
</evidence>
<keyword evidence="9" id="KW-1185">Reference proteome</keyword>
<feature type="transmembrane region" description="Helical" evidence="6">
    <location>
        <begin position="384"/>
        <end position="403"/>
    </location>
</feature>
<evidence type="ECO:0000256" key="5">
    <source>
        <dbReference type="SAM" id="MobiDB-lite"/>
    </source>
</evidence>
<feature type="transmembrane region" description="Helical" evidence="6">
    <location>
        <begin position="12"/>
        <end position="37"/>
    </location>
</feature>
<feature type="transmembrane region" description="Helical" evidence="6">
    <location>
        <begin position="423"/>
        <end position="445"/>
    </location>
</feature>
<keyword evidence="8" id="KW-0675">Receptor</keyword>
<feature type="region of interest" description="Disordered" evidence="5">
    <location>
        <begin position="476"/>
        <end position="512"/>
    </location>
</feature>
<feature type="region of interest" description="Disordered" evidence="5">
    <location>
        <begin position="251"/>
        <end position="286"/>
    </location>
</feature>
<evidence type="ECO:0000256" key="3">
    <source>
        <dbReference type="ARBA" id="ARBA00022989"/>
    </source>
</evidence>
<keyword evidence="3 6" id="KW-1133">Transmembrane helix</keyword>
<comment type="caution">
    <text evidence="8">The sequence shown here is derived from an EMBL/GenBank/DDBJ whole genome shotgun (WGS) entry which is preliminary data.</text>
</comment>
<dbReference type="Proteomes" id="UP000572817">
    <property type="component" value="Unassembled WGS sequence"/>
</dbReference>
<dbReference type="Pfam" id="PF05462">
    <property type="entry name" value="Dicty_CAR"/>
    <property type="match status" value="1"/>
</dbReference>
<dbReference type="OrthoDB" id="18453at2759"/>
<feature type="transmembrane region" description="Helical" evidence="6">
    <location>
        <begin position="164"/>
        <end position="186"/>
    </location>
</feature>
<feature type="transmembrane region" description="Helical" evidence="6">
    <location>
        <begin position="121"/>
        <end position="139"/>
    </location>
</feature>
<dbReference type="GO" id="GO:0007166">
    <property type="term" value="P:cell surface receptor signaling pathway"/>
    <property type="evidence" value="ECO:0007669"/>
    <property type="project" value="InterPro"/>
</dbReference>
<evidence type="ECO:0000256" key="4">
    <source>
        <dbReference type="ARBA" id="ARBA00023136"/>
    </source>
</evidence>
<dbReference type="PROSITE" id="PS50261">
    <property type="entry name" value="G_PROTEIN_RECEP_F2_4"/>
    <property type="match status" value="1"/>
</dbReference>
<comment type="subcellular location">
    <subcellularLocation>
        <location evidence="1">Membrane</location>
        <topology evidence="1">Multi-pass membrane protein</topology>
    </subcellularLocation>
</comment>
<evidence type="ECO:0000256" key="6">
    <source>
        <dbReference type="SAM" id="Phobius"/>
    </source>
</evidence>
<evidence type="ECO:0000256" key="2">
    <source>
        <dbReference type="ARBA" id="ARBA00022692"/>
    </source>
</evidence>
<name>A0A8H4N297_9PEZI</name>
<dbReference type="PANTHER" id="PTHR23112:SF0">
    <property type="entry name" value="TRANSMEMBRANE PROTEIN 116"/>
    <property type="match status" value="1"/>
</dbReference>
<dbReference type="Gene3D" id="1.20.1070.10">
    <property type="entry name" value="Rhodopsin 7-helix transmembrane proteins"/>
    <property type="match status" value="1"/>
</dbReference>
<evidence type="ECO:0000256" key="1">
    <source>
        <dbReference type="ARBA" id="ARBA00004141"/>
    </source>
</evidence>
<keyword evidence="4 6" id="KW-0472">Membrane</keyword>
<keyword evidence="2 6" id="KW-0812">Transmembrane</keyword>
<dbReference type="PANTHER" id="PTHR23112">
    <property type="entry name" value="G PROTEIN-COUPLED RECEPTOR 157-RELATED"/>
    <property type="match status" value="1"/>
</dbReference>
<dbReference type="EMBL" id="WWBZ02000062">
    <property type="protein sequence ID" value="KAF4303416.1"/>
    <property type="molecule type" value="Genomic_DNA"/>
</dbReference>
<dbReference type="InterPro" id="IPR017981">
    <property type="entry name" value="GPCR_2-like_7TM"/>
</dbReference>
<dbReference type="GO" id="GO:0007189">
    <property type="term" value="P:adenylate cyclase-activating G protein-coupled receptor signaling pathway"/>
    <property type="evidence" value="ECO:0007669"/>
    <property type="project" value="TreeGrafter"/>
</dbReference>
<evidence type="ECO:0000259" key="7">
    <source>
        <dbReference type="PROSITE" id="PS50261"/>
    </source>
</evidence>